<feature type="disulfide bond" evidence="9">
    <location>
        <begin position="44"/>
        <end position="147"/>
    </location>
</feature>
<evidence type="ECO:0000256" key="8">
    <source>
        <dbReference type="PIRSR" id="PIRSR601820-1"/>
    </source>
</evidence>
<dbReference type="EnsemblMetazoa" id="AALFPA23_001865.R39054">
    <property type="protein sequence ID" value="AALFPA23_001865.P39054"/>
    <property type="gene ID" value="AALFPA23_001865"/>
</dbReference>
<dbReference type="SMART" id="SM00206">
    <property type="entry name" value="NTR"/>
    <property type="match status" value="1"/>
</dbReference>
<dbReference type="InterPro" id="IPR027465">
    <property type="entry name" value="TIMP_C"/>
</dbReference>
<accession>A0A023ELY2</accession>
<evidence type="ECO:0000256" key="2">
    <source>
        <dbReference type="ARBA" id="ARBA00011027"/>
    </source>
</evidence>
<dbReference type="PROSITE" id="PS50189">
    <property type="entry name" value="NTR"/>
    <property type="match status" value="1"/>
</dbReference>
<dbReference type="AlphaFoldDB" id="A0A023ELY2"/>
<reference evidence="14" key="2">
    <citation type="journal article" date="2015" name="Proc. Natl. Acad. Sci. U.S.A.">
        <title>Genome sequence of the Asian Tiger mosquito, Aedes albopictus, reveals insights into its biology, genetics, and evolution.</title>
        <authorList>
            <person name="Chen X.G."/>
            <person name="Jiang X."/>
            <person name="Gu J."/>
            <person name="Xu M."/>
            <person name="Wu Y."/>
            <person name="Deng Y."/>
            <person name="Zhang C."/>
            <person name="Bonizzoni M."/>
            <person name="Dermauw W."/>
            <person name="Vontas J."/>
            <person name="Armbruster P."/>
            <person name="Huang X."/>
            <person name="Yang Y."/>
            <person name="Zhang H."/>
            <person name="He W."/>
            <person name="Peng H."/>
            <person name="Liu Y."/>
            <person name="Wu K."/>
            <person name="Chen J."/>
            <person name="Lirakis M."/>
            <person name="Topalis P."/>
            <person name="Van Leeuwen T."/>
            <person name="Hall A.B."/>
            <person name="Jiang X."/>
            <person name="Thorpe C."/>
            <person name="Mueller R.L."/>
            <person name="Sun C."/>
            <person name="Waterhouse R.M."/>
            <person name="Yan G."/>
            <person name="Tu Z.J."/>
            <person name="Fang X."/>
            <person name="James A.A."/>
        </authorList>
    </citation>
    <scope>NUCLEOTIDE SEQUENCE [LARGE SCALE GENOMIC DNA]</scope>
    <source>
        <strain evidence="14">Foshan</strain>
    </source>
</reference>
<keyword evidence="14" id="KW-1185">Reference proteome</keyword>
<feature type="domain" description="NTR" evidence="11">
    <location>
        <begin position="32"/>
        <end position="147"/>
    </location>
</feature>
<keyword evidence="7" id="KW-0481">Metalloenzyme inhibitor</keyword>
<keyword evidence="8" id="KW-0862">Zinc</keyword>
<feature type="chain" id="PRO_5001519062" evidence="10">
    <location>
        <begin position="32"/>
        <end position="213"/>
    </location>
</feature>
<keyword evidence="4" id="KW-0483">Metalloprotease inhibitor</keyword>
<dbReference type="InterPro" id="IPR001820">
    <property type="entry name" value="TIMP"/>
</dbReference>
<keyword evidence="3" id="KW-0964">Secreted</keyword>
<dbReference type="CTD" id="41248"/>
<feature type="signal peptide" evidence="10">
    <location>
        <begin position="1"/>
        <end position="31"/>
    </location>
</feature>
<evidence type="ECO:0000313" key="13">
    <source>
        <dbReference type="EnsemblMetazoa" id="AALFPA23_001865.P39054"/>
    </source>
</evidence>
<keyword evidence="10" id="KW-0732">Signal</keyword>
<sequence length="213" mass="23906">MLQTRMNPYHVMTAALLVTLGVILQLSSTEACSCLPEHAQTAYCDAEYVIVAQVLRKSNRKHNDNNVYKIAIKKEYKMTPRAQKLLKQGKLITPPSDSMCGIRLEPNQLYAIAARDIHVGLCSFVRKYSDLTIVEKRGLAGIYRKGCPCEIKPCYHGSCNVTIGACNWTPWASCESDFGSCIPTRGYLIDGSPAKCHWRRSPLYQKCKVNSRE</sequence>
<dbReference type="Proteomes" id="UP000069940">
    <property type="component" value="Unassembled WGS sequence"/>
</dbReference>
<evidence type="ECO:0000256" key="6">
    <source>
        <dbReference type="ARBA" id="ARBA00023157"/>
    </source>
</evidence>
<dbReference type="GO" id="GO:0002020">
    <property type="term" value="F:protease binding"/>
    <property type="evidence" value="ECO:0007669"/>
    <property type="project" value="TreeGrafter"/>
</dbReference>
<evidence type="ECO:0000313" key="14">
    <source>
        <dbReference type="Proteomes" id="UP000069940"/>
    </source>
</evidence>
<evidence type="ECO:0000259" key="11">
    <source>
        <dbReference type="PROSITE" id="PS50189"/>
    </source>
</evidence>
<evidence type="ECO:0000256" key="7">
    <source>
        <dbReference type="ARBA" id="ARBA00023215"/>
    </source>
</evidence>
<feature type="disulfide bond" evidence="9">
    <location>
        <begin position="154"/>
        <end position="159"/>
    </location>
</feature>
<dbReference type="VEuPathDB" id="VectorBase:AALFPA_073559"/>
<dbReference type="MEROPS" id="I35.005"/>
<dbReference type="PANTHER" id="PTHR11844">
    <property type="entry name" value="METALLOPROTEASE INHIBITOR"/>
    <property type="match status" value="1"/>
</dbReference>
<evidence type="ECO:0000256" key="5">
    <source>
        <dbReference type="ARBA" id="ARBA00022690"/>
    </source>
</evidence>
<dbReference type="InterPro" id="IPR001134">
    <property type="entry name" value="Netrin_domain"/>
</dbReference>
<dbReference type="SUPFAM" id="SSF50242">
    <property type="entry name" value="TIMP-like"/>
    <property type="match status" value="1"/>
</dbReference>
<dbReference type="GO" id="GO:0046872">
    <property type="term" value="F:metal ion binding"/>
    <property type="evidence" value="ECO:0007669"/>
    <property type="project" value="UniProtKB-KW"/>
</dbReference>
<evidence type="ECO:0000256" key="1">
    <source>
        <dbReference type="ARBA" id="ARBA00004613"/>
    </source>
</evidence>
<dbReference type="KEGG" id="aalb:109406946"/>
<protein>
    <submittedName>
        <fullName evidence="12">Putative cpij003282 metalloproteinase inhibitor 3</fullName>
    </submittedName>
</protein>
<dbReference type="PANTHER" id="PTHR11844:SF33">
    <property type="entry name" value="TISSUE INHIBITOR OF METALLOPROTEINASE"/>
    <property type="match status" value="1"/>
</dbReference>
<dbReference type="Gene3D" id="2.40.50.120">
    <property type="match status" value="1"/>
</dbReference>
<reference evidence="13" key="3">
    <citation type="submission" date="2025-05" db="UniProtKB">
        <authorList>
            <consortium name="EnsemblMetazoa"/>
        </authorList>
    </citation>
    <scope>IDENTIFICATION</scope>
    <source>
        <strain evidence="13">Foshan</strain>
    </source>
</reference>
<evidence type="ECO:0000256" key="10">
    <source>
        <dbReference type="SAM" id="SignalP"/>
    </source>
</evidence>
<evidence type="ECO:0000313" key="12">
    <source>
        <dbReference type="EMBL" id="JAC09289.1"/>
    </source>
</evidence>
<dbReference type="RefSeq" id="XP_029729113.1">
    <property type="nucleotide sequence ID" value="XM_029873253.2"/>
</dbReference>
<feature type="disulfide bond" evidence="9">
    <location>
        <begin position="32"/>
        <end position="100"/>
    </location>
</feature>
<dbReference type="GeneID" id="109406946"/>
<dbReference type="GO" id="GO:0051045">
    <property type="term" value="P:negative regulation of membrane protein ectodomain proteolysis"/>
    <property type="evidence" value="ECO:0007669"/>
    <property type="project" value="TreeGrafter"/>
</dbReference>
<dbReference type="OrthoDB" id="6041373at2759"/>
<dbReference type="Gene3D" id="3.90.370.10">
    <property type="entry name" value="Tissue inhibitor of metalloproteinase-1. Chain B, domain 1"/>
    <property type="match status" value="1"/>
</dbReference>
<proteinExistence type="evidence at transcript level"/>
<feature type="disulfide bond" evidence="9">
    <location>
        <begin position="34"/>
        <end position="122"/>
    </location>
</feature>
<comment type="subcellular location">
    <subcellularLocation>
        <location evidence="1">Secreted</location>
    </subcellularLocation>
</comment>
<keyword evidence="6 9" id="KW-1015">Disulfide bond</keyword>
<dbReference type="GO" id="GO:0005615">
    <property type="term" value="C:extracellular space"/>
    <property type="evidence" value="ECO:0007669"/>
    <property type="project" value="TreeGrafter"/>
</dbReference>
<dbReference type="InterPro" id="IPR008993">
    <property type="entry name" value="TIMP-like_OB-fold"/>
</dbReference>
<dbReference type="Pfam" id="PF00965">
    <property type="entry name" value="TIMP"/>
    <property type="match status" value="1"/>
</dbReference>
<dbReference type="GO" id="GO:0031012">
    <property type="term" value="C:extracellular matrix"/>
    <property type="evidence" value="ECO:0007669"/>
    <property type="project" value="TreeGrafter"/>
</dbReference>
<feature type="disulfide bond" evidence="9">
    <location>
        <begin position="149"/>
        <end position="196"/>
    </location>
</feature>
<comment type="similarity">
    <text evidence="2">Belongs to the protease inhibitor I35 (TIMP) family.</text>
</comment>
<dbReference type="CDD" id="cd03577">
    <property type="entry name" value="NTR_TIMP_like"/>
    <property type="match status" value="1"/>
</dbReference>
<dbReference type="VEuPathDB" id="VectorBase:AALFPA_063931"/>
<dbReference type="OMA" id="PFGKCET"/>
<evidence type="ECO:0000256" key="9">
    <source>
        <dbReference type="PIRSR" id="PIRSR601820-3"/>
    </source>
</evidence>
<dbReference type="VEuPathDB" id="VectorBase:AALF008324"/>
<dbReference type="VEuPathDB" id="VectorBase:AALC636_032319"/>
<evidence type="ECO:0000256" key="3">
    <source>
        <dbReference type="ARBA" id="ARBA00022525"/>
    </source>
</evidence>
<organism evidence="12">
    <name type="scientific">Aedes albopictus</name>
    <name type="common">Asian tiger mosquito</name>
    <name type="synonym">Stegomyia albopicta</name>
    <dbReference type="NCBI Taxonomy" id="7160"/>
    <lineage>
        <taxon>Eukaryota</taxon>
        <taxon>Metazoa</taxon>
        <taxon>Ecdysozoa</taxon>
        <taxon>Arthropoda</taxon>
        <taxon>Hexapoda</taxon>
        <taxon>Insecta</taxon>
        <taxon>Pterygota</taxon>
        <taxon>Neoptera</taxon>
        <taxon>Endopterygota</taxon>
        <taxon>Diptera</taxon>
        <taxon>Nematocera</taxon>
        <taxon>Culicoidea</taxon>
        <taxon>Culicidae</taxon>
        <taxon>Culicinae</taxon>
        <taxon>Aedini</taxon>
        <taxon>Aedes</taxon>
        <taxon>Stegomyia</taxon>
    </lineage>
</organism>
<evidence type="ECO:0000256" key="4">
    <source>
        <dbReference type="ARBA" id="ARBA00022608"/>
    </source>
</evidence>
<keyword evidence="5" id="KW-0646">Protease inhibitor</keyword>
<keyword evidence="8" id="KW-0479">Metal-binding</keyword>
<feature type="binding site" evidence="8">
    <location>
        <position position="32"/>
    </location>
    <ligand>
        <name>Zn(2+)</name>
        <dbReference type="ChEBI" id="CHEBI:29105"/>
        <note>ligand shared with metalloproteinase partner</note>
    </ligand>
</feature>
<reference evidence="12" key="1">
    <citation type="journal article" date="2014" name="PLoS Negl. Trop. Dis.">
        <title>Identification and characterization of seminal fluid proteins in the Asian tiger mosquito, Aedes albopictus.</title>
        <authorList>
            <person name="Boes K.E."/>
            <person name="Ribeiro J.M."/>
            <person name="Wong A."/>
            <person name="Harrington L.C."/>
            <person name="Wolfner M.F."/>
            <person name="Sirot L.K."/>
        </authorList>
    </citation>
    <scope>NUCLEOTIDE SEQUENCE</scope>
    <source>
        <tissue evidence="12">Reproductive organs</tissue>
    </source>
</reference>
<name>A0A023ELY2_AEDAL</name>
<dbReference type="EMBL" id="GAPW01004309">
    <property type="protein sequence ID" value="JAC09289.1"/>
    <property type="molecule type" value="mRNA"/>
</dbReference>
<dbReference type="GO" id="GO:0008191">
    <property type="term" value="F:metalloendopeptidase inhibitor activity"/>
    <property type="evidence" value="ECO:0007669"/>
    <property type="project" value="InterPro"/>
</dbReference>